<evidence type="ECO:0000313" key="4">
    <source>
        <dbReference type="Proteomes" id="UP000784128"/>
    </source>
</evidence>
<sequence>MKTTTVFSSFCIVTALGMTAQADTSCRVIEYPDHYEAVCNGDEKVVPSISSPLVIPATPSKSKKSGAKPEVRKIITYRLNRPIKTGWNDKLAIRMKLIKEEQEKQRQEAETAPPEPEQREDTISDSSDMNPM</sequence>
<dbReference type="EMBL" id="JAHDYS010000003">
    <property type="protein sequence ID" value="MBT1070960.1"/>
    <property type="molecule type" value="Genomic_DNA"/>
</dbReference>
<organism evidence="3 4">
    <name type="scientific">Pelotalea chapellei</name>
    <dbReference type="NCBI Taxonomy" id="44671"/>
    <lineage>
        <taxon>Bacteria</taxon>
        <taxon>Pseudomonadati</taxon>
        <taxon>Thermodesulfobacteriota</taxon>
        <taxon>Desulfuromonadia</taxon>
        <taxon>Geobacterales</taxon>
        <taxon>Geobacteraceae</taxon>
        <taxon>Pelotalea</taxon>
    </lineage>
</organism>
<feature type="signal peptide" evidence="2">
    <location>
        <begin position="1"/>
        <end position="22"/>
    </location>
</feature>
<evidence type="ECO:0000256" key="2">
    <source>
        <dbReference type="SAM" id="SignalP"/>
    </source>
</evidence>
<feature type="compositionally biased region" description="Basic and acidic residues" evidence="1">
    <location>
        <begin position="98"/>
        <end position="109"/>
    </location>
</feature>
<feature type="region of interest" description="Disordered" evidence="1">
    <location>
        <begin position="98"/>
        <end position="132"/>
    </location>
</feature>
<evidence type="ECO:0000313" key="3">
    <source>
        <dbReference type="EMBL" id="MBT1070960.1"/>
    </source>
</evidence>
<comment type="caution">
    <text evidence="3">The sequence shown here is derived from an EMBL/GenBank/DDBJ whole genome shotgun (WGS) entry which is preliminary data.</text>
</comment>
<evidence type="ECO:0000256" key="1">
    <source>
        <dbReference type="SAM" id="MobiDB-lite"/>
    </source>
</evidence>
<gene>
    <name evidence="3" type="ORF">KJB30_04125</name>
</gene>
<name>A0ABS5U5L5_9BACT</name>
<dbReference type="Proteomes" id="UP000784128">
    <property type="component" value="Unassembled WGS sequence"/>
</dbReference>
<dbReference type="RefSeq" id="WP_214296672.1">
    <property type="nucleotide sequence ID" value="NZ_JAHDYS010000003.1"/>
</dbReference>
<reference evidence="3 4" key="1">
    <citation type="submission" date="2021-05" db="EMBL/GenBank/DDBJ databases">
        <title>The draft genome of Geobacter chapellei DSM 13688.</title>
        <authorList>
            <person name="Xu Z."/>
            <person name="Masuda Y."/>
            <person name="Itoh H."/>
            <person name="Senoo K."/>
        </authorList>
    </citation>
    <scope>NUCLEOTIDE SEQUENCE [LARGE SCALE GENOMIC DNA]</scope>
    <source>
        <strain evidence="3 4">DSM 13688</strain>
    </source>
</reference>
<proteinExistence type="predicted"/>
<keyword evidence="4" id="KW-1185">Reference proteome</keyword>
<keyword evidence="2" id="KW-0732">Signal</keyword>
<accession>A0ABS5U5L5</accession>
<protein>
    <submittedName>
        <fullName evidence="3">Uncharacterized protein</fullName>
    </submittedName>
</protein>
<feature type="chain" id="PRO_5045837159" evidence="2">
    <location>
        <begin position="23"/>
        <end position="132"/>
    </location>
</feature>